<keyword evidence="6" id="KW-0540">Nuclease</keyword>
<dbReference type="CDD" id="cd17515">
    <property type="entry name" value="RMtype1_S_MjaORF132P_Sau1132ORF3780P-TRD1-CR1_like"/>
    <property type="match status" value="1"/>
</dbReference>
<dbReference type="Proteomes" id="UP001580430">
    <property type="component" value="Unassembled WGS sequence"/>
</dbReference>
<evidence type="ECO:0000256" key="2">
    <source>
        <dbReference type="ARBA" id="ARBA00022747"/>
    </source>
</evidence>
<evidence type="ECO:0000259" key="5">
    <source>
        <dbReference type="Pfam" id="PF01420"/>
    </source>
</evidence>
<accession>A0ABV5C083</accession>
<evidence type="ECO:0000256" key="4">
    <source>
        <dbReference type="ARBA" id="ARBA00038652"/>
    </source>
</evidence>
<comment type="similarity">
    <text evidence="1">Belongs to the type-I restriction system S methylase family.</text>
</comment>
<dbReference type="EMBL" id="JBHIRY010000008">
    <property type="protein sequence ID" value="MFB5760926.1"/>
    <property type="molecule type" value="Genomic_DNA"/>
</dbReference>
<evidence type="ECO:0000313" key="6">
    <source>
        <dbReference type="EMBL" id="MFB5760926.1"/>
    </source>
</evidence>
<dbReference type="PANTHER" id="PTHR43140">
    <property type="entry name" value="TYPE-1 RESTRICTION ENZYME ECOKI SPECIFICITY PROTEIN"/>
    <property type="match status" value="1"/>
</dbReference>
<organism evidence="6 7">
    <name type="scientific">Paenibacillus medicaginis</name>
    <dbReference type="NCBI Taxonomy" id="1470560"/>
    <lineage>
        <taxon>Bacteria</taxon>
        <taxon>Bacillati</taxon>
        <taxon>Bacillota</taxon>
        <taxon>Bacilli</taxon>
        <taxon>Bacillales</taxon>
        <taxon>Paenibacillaceae</taxon>
        <taxon>Paenibacillus</taxon>
    </lineage>
</organism>
<dbReference type="EC" id="3.1.21.-" evidence="6"/>
<keyword evidence="6" id="KW-0255">Endonuclease</keyword>
<dbReference type="Gene3D" id="3.90.220.20">
    <property type="entry name" value="DNA methylase specificity domains"/>
    <property type="match status" value="2"/>
</dbReference>
<evidence type="ECO:0000313" key="7">
    <source>
        <dbReference type="Proteomes" id="UP001580430"/>
    </source>
</evidence>
<name>A0ABV5C083_9BACL</name>
<dbReference type="InterPro" id="IPR044946">
    <property type="entry name" value="Restrct_endonuc_typeI_TRD_sf"/>
</dbReference>
<keyword evidence="3" id="KW-0238">DNA-binding</keyword>
<keyword evidence="6" id="KW-0378">Hydrolase</keyword>
<dbReference type="Pfam" id="PF01420">
    <property type="entry name" value="Methylase_S"/>
    <property type="match status" value="2"/>
</dbReference>
<evidence type="ECO:0000256" key="3">
    <source>
        <dbReference type="ARBA" id="ARBA00023125"/>
    </source>
</evidence>
<comment type="subunit">
    <text evidence="4">The methyltransferase is composed of M and S polypeptides.</text>
</comment>
<dbReference type="RefSeq" id="WP_375520070.1">
    <property type="nucleotide sequence ID" value="NZ_JBHIRY010000008.1"/>
</dbReference>
<comment type="caution">
    <text evidence="6">The sequence shown here is derived from an EMBL/GenBank/DDBJ whole genome shotgun (WGS) entry which is preliminary data.</text>
</comment>
<reference evidence="6 7" key="1">
    <citation type="submission" date="2024-09" db="EMBL/GenBank/DDBJ databases">
        <title>Paenibacillus zeirhizospherea sp. nov., isolated from surface of the maize (Zea mays) roots in a horticulture field, Hungary.</title>
        <authorList>
            <person name="Marton D."/>
            <person name="Farkas M."/>
            <person name="Bedics A."/>
            <person name="Toth E."/>
            <person name="Tancsics A."/>
            <person name="Boka K."/>
            <person name="Marati G."/>
            <person name="Kriszt B."/>
            <person name="Cserhati M."/>
        </authorList>
    </citation>
    <scope>NUCLEOTIDE SEQUENCE [LARGE SCALE GENOMIC DNA]</scope>
    <source>
        <strain evidence="6 7">JCM 18446</strain>
    </source>
</reference>
<sequence>MIKTKGKSMEELLEEALVPKEEQPYEVPENWLWVRSGKVANWGSGGTPSRKYPEYYNGNIPWIKTGDLNNSIVDEVEEYISEEGLAKSSAKIFPKGSLAIAMYGATIGKLGILGLDAATNQACAVGHPLKLLNPVYMYYFFLSNKQVLINLGKGGAQPNISQLVIKSFPFVLPPLNEQERIADKIESLFAKIDEAKRLIAEAKASFELRRASILDKAFRGELTRELRADNQNIQDVSYFINNLRQKEVKTEILADLKGWKLVQLKDLFSIYGGGTPSKSKEDYWKGSIPWLSPKDMKSNYLKDTMDHISNEAVDNSAVKLLNGGSVSIVVRSGILKHSLPVAILDTPYTINQDMKAFDSGDCNINEYLLWYIIGNEREFLTIYSKSGTTVGSIVFEKFKNHYLPLPPYEELKQILILIKKFIIKEVKTTQLIDELQVETLKQSILQKAFRSELGTNDPTEESAIELLKEALNSQKK</sequence>
<dbReference type="SUPFAM" id="SSF116734">
    <property type="entry name" value="DNA methylase specificity domain"/>
    <property type="match status" value="2"/>
</dbReference>
<dbReference type="GO" id="GO:0004519">
    <property type="term" value="F:endonuclease activity"/>
    <property type="evidence" value="ECO:0007669"/>
    <property type="project" value="UniProtKB-KW"/>
</dbReference>
<feature type="domain" description="Type I restriction modification DNA specificity" evidence="5">
    <location>
        <begin position="28"/>
        <end position="202"/>
    </location>
</feature>
<keyword evidence="2" id="KW-0680">Restriction system</keyword>
<evidence type="ECO:0000256" key="1">
    <source>
        <dbReference type="ARBA" id="ARBA00010923"/>
    </source>
</evidence>
<dbReference type="GO" id="GO:0016787">
    <property type="term" value="F:hydrolase activity"/>
    <property type="evidence" value="ECO:0007669"/>
    <property type="project" value="UniProtKB-KW"/>
</dbReference>
<feature type="domain" description="Type I restriction modification DNA specificity" evidence="5">
    <location>
        <begin position="257"/>
        <end position="435"/>
    </location>
</feature>
<protein>
    <submittedName>
        <fullName evidence="6">Restriction endonuclease subunit S</fullName>
        <ecNumber evidence="6">3.1.21.-</ecNumber>
    </submittedName>
</protein>
<dbReference type="CDD" id="cd17249">
    <property type="entry name" value="RMtype1_S_EcoR124I-TRD2-CR2_like"/>
    <property type="match status" value="1"/>
</dbReference>
<dbReference type="InterPro" id="IPR000055">
    <property type="entry name" value="Restrct_endonuc_typeI_TRD"/>
</dbReference>
<gene>
    <name evidence="6" type="ORF">ACE5LO_11035</name>
</gene>
<dbReference type="InterPro" id="IPR051212">
    <property type="entry name" value="Type-I_RE_S_subunit"/>
</dbReference>
<keyword evidence="7" id="KW-1185">Reference proteome</keyword>
<dbReference type="PANTHER" id="PTHR43140:SF1">
    <property type="entry name" value="TYPE I RESTRICTION ENZYME ECOKI SPECIFICITY SUBUNIT"/>
    <property type="match status" value="1"/>
</dbReference>
<proteinExistence type="inferred from homology"/>